<evidence type="ECO:0000256" key="1">
    <source>
        <dbReference type="ARBA" id="ARBA00022679"/>
    </source>
</evidence>
<gene>
    <name evidence="4" type="ORF">GCM10023168_36610</name>
</gene>
<dbReference type="EMBL" id="BAABGM010000030">
    <property type="protein sequence ID" value="GAA4413655.1"/>
    <property type="molecule type" value="Genomic_DNA"/>
</dbReference>
<keyword evidence="1" id="KW-0808">Transferase</keyword>
<evidence type="ECO:0000313" key="5">
    <source>
        <dbReference type="Proteomes" id="UP001500945"/>
    </source>
</evidence>
<dbReference type="Gene3D" id="3.40.630.30">
    <property type="match status" value="1"/>
</dbReference>
<accession>A0ABP8KRB4</accession>
<dbReference type="Proteomes" id="UP001500945">
    <property type="component" value="Unassembled WGS sequence"/>
</dbReference>
<feature type="domain" description="N-acetyltransferase" evidence="3">
    <location>
        <begin position="9"/>
        <end position="159"/>
    </location>
</feature>
<evidence type="ECO:0000313" key="4">
    <source>
        <dbReference type="EMBL" id="GAA4413655.1"/>
    </source>
</evidence>
<dbReference type="SUPFAM" id="SSF55729">
    <property type="entry name" value="Acyl-CoA N-acyltransferases (Nat)"/>
    <property type="match status" value="1"/>
</dbReference>
<evidence type="ECO:0000259" key="3">
    <source>
        <dbReference type="PROSITE" id="PS51186"/>
    </source>
</evidence>
<dbReference type="CDD" id="cd04301">
    <property type="entry name" value="NAT_SF"/>
    <property type="match status" value="1"/>
</dbReference>
<protein>
    <recommendedName>
        <fullName evidence="3">N-acetyltransferase domain-containing protein</fullName>
    </recommendedName>
</protein>
<comment type="caution">
    <text evidence="4">The sequence shown here is derived from an EMBL/GenBank/DDBJ whole genome shotgun (WGS) entry which is preliminary data.</text>
</comment>
<dbReference type="PROSITE" id="PS51186">
    <property type="entry name" value="GNAT"/>
    <property type="match status" value="1"/>
</dbReference>
<organism evidence="4 5">
    <name type="scientific">Fodinibacter luteus</name>
    <dbReference type="NCBI Taxonomy" id="552064"/>
    <lineage>
        <taxon>Bacteria</taxon>
        <taxon>Bacillati</taxon>
        <taxon>Actinomycetota</taxon>
        <taxon>Actinomycetes</taxon>
        <taxon>Micrococcales</taxon>
        <taxon>Intrasporangiaceae</taxon>
        <taxon>Fodinibacter (ex Wang et al. 2009)</taxon>
    </lineage>
</organism>
<dbReference type="Pfam" id="PF00583">
    <property type="entry name" value="Acetyltransf_1"/>
    <property type="match status" value="1"/>
</dbReference>
<dbReference type="PANTHER" id="PTHR43877">
    <property type="entry name" value="AMINOALKYLPHOSPHONATE N-ACETYLTRANSFERASE-RELATED-RELATED"/>
    <property type="match status" value="1"/>
</dbReference>
<sequence>MIGLAGPAPTIRTAVPADLPELRRVFRAASLSNPGDAPLLLAHPEFLDFTGDGVAAGRTRVAEGDAQGVGRILGFATVADVDAGDGELEDLFVDPQWHRRGIADRLLRDAVEALRESGRRRLWVVGNPQALAFYRAVGFTGGESVATELGVGLRLHLDV</sequence>
<dbReference type="RefSeq" id="WP_345208694.1">
    <property type="nucleotide sequence ID" value="NZ_BAABGM010000030.1"/>
</dbReference>
<name>A0ABP8KRB4_9MICO</name>
<dbReference type="InterPro" id="IPR000182">
    <property type="entry name" value="GNAT_dom"/>
</dbReference>
<dbReference type="PANTHER" id="PTHR43877:SF1">
    <property type="entry name" value="ACETYLTRANSFERASE"/>
    <property type="match status" value="1"/>
</dbReference>
<dbReference type="InterPro" id="IPR016181">
    <property type="entry name" value="Acyl_CoA_acyltransferase"/>
</dbReference>
<keyword evidence="5" id="KW-1185">Reference proteome</keyword>
<proteinExistence type="predicted"/>
<evidence type="ECO:0000256" key="2">
    <source>
        <dbReference type="ARBA" id="ARBA00023315"/>
    </source>
</evidence>
<dbReference type="InterPro" id="IPR050832">
    <property type="entry name" value="Bact_Acetyltransf"/>
</dbReference>
<reference evidence="5" key="1">
    <citation type="journal article" date="2019" name="Int. J. Syst. Evol. Microbiol.">
        <title>The Global Catalogue of Microorganisms (GCM) 10K type strain sequencing project: providing services to taxonomists for standard genome sequencing and annotation.</title>
        <authorList>
            <consortium name="The Broad Institute Genomics Platform"/>
            <consortium name="The Broad Institute Genome Sequencing Center for Infectious Disease"/>
            <person name="Wu L."/>
            <person name="Ma J."/>
        </authorList>
    </citation>
    <scope>NUCLEOTIDE SEQUENCE [LARGE SCALE GENOMIC DNA]</scope>
    <source>
        <strain evidence="5">JCM 17809</strain>
    </source>
</reference>
<keyword evidence="2" id="KW-0012">Acyltransferase</keyword>